<protein>
    <submittedName>
        <fullName evidence="2">Predicted protein</fullName>
    </submittedName>
</protein>
<name>C1N284_MICPC</name>
<sequence length="310" mass="33619">MSASPAASLRRRQTEIRKLLRGGFTKHALLRRAMEGWKDAGRDALTDIANALALRGEGASRPLPEHLSTLPGLTEKIKAKREAKFEAALRALRKVRGGWRAREGDDDDDEEEEEEEEETRAKKAEKDKKKGGGGDGDAAFVAALTEVDAVVDALRALLDGDDDDLAALLDPDDAATTTTTRGRKKKREDDVDDPPFGGASASTLLDMLERATEAYREDYFVKRETLDAVLDAAASATREKEKEKEKSRGGRGTDDEGGEARGEGSKDQHSLDLSHETLTTLVATWILSPAIDDDAVDEFAAIAARETSAT</sequence>
<feature type="region of interest" description="Disordered" evidence="1">
    <location>
        <begin position="98"/>
        <end position="137"/>
    </location>
</feature>
<proteinExistence type="predicted"/>
<feature type="region of interest" description="Disordered" evidence="1">
    <location>
        <begin position="233"/>
        <end position="273"/>
    </location>
</feature>
<dbReference type="OMA" id="TTIVATW"/>
<organism evidence="3">
    <name type="scientific">Micromonas pusilla (strain CCMP1545)</name>
    <name type="common">Picoplanktonic green alga</name>
    <dbReference type="NCBI Taxonomy" id="564608"/>
    <lineage>
        <taxon>Eukaryota</taxon>
        <taxon>Viridiplantae</taxon>
        <taxon>Chlorophyta</taxon>
        <taxon>Mamiellophyceae</taxon>
        <taxon>Mamiellales</taxon>
        <taxon>Mamiellaceae</taxon>
        <taxon>Micromonas</taxon>
    </lineage>
</organism>
<dbReference type="Proteomes" id="UP000001876">
    <property type="component" value="Unassembled WGS sequence"/>
</dbReference>
<keyword evidence="3" id="KW-1185">Reference proteome</keyword>
<evidence type="ECO:0000256" key="1">
    <source>
        <dbReference type="SAM" id="MobiDB-lite"/>
    </source>
</evidence>
<feature type="compositionally biased region" description="Acidic residues" evidence="1">
    <location>
        <begin position="162"/>
        <end position="173"/>
    </location>
</feature>
<dbReference type="KEGG" id="mpp:MICPUCDRAFT_51885"/>
<reference evidence="2 3" key="1">
    <citation type="journal article" date="2009" name="Science">
        <title>Green evolution and dynamic adaptations revealed by genomes of the marine picoeukaryotes Micromonas.</title>
        <authorList>
            <person name="Worden A.Z."/>
            <person name="Lee J.H."/>
            <person name="Mock T."/>
            <person name="Rouze P."/>
            <person name="Simmons M.P."/>
            <person name="Aerts A.L."/>
            <person name="Allen A.E."/>
            <person name="Cuvelier M.L."/>
            <person name="Derelle E."/>
            <person name="Everett M.V."/>
            <person name="Foulon E."/>
            <person name="Grimwood J."/>
            <person name="Gundlach H."/>
            <person name="Henrissat B."/>
            <person name="Napoli C."/>
            <person name="McDonald S.M."/>
            <person name="Parker M.S."/>
            <person name="Rombauts S."/>
            <person name="Salamov A."/>
            <person name="Von Dassow P."/>
            <person name="Badger J.H."/>
            <person name="Coutinho P.M."/>
            <person name="Demir E."/>
            <person name="Dubchak I."/>
            <person name="Gentemann C."/>
            <person name="Eikrem W."/>
            <person name="Gready J.E."/>
            <person name="John U."/>
            <person name="Lanier W."/>
            <person name="Lindquist E.A."/>
            <person name="Lucas S."/>
            <person name="Mayer K.F."/>
            <person name="Moreau H."/>
            <person name="Not F."/>
            <person name="Otillar R."/>
            <person name="Panaud O."/>
            <person name="Pangilinan J."/>
            <person name="Paulsen I."/>
            <person name="Piegu B."/>
            <person name="Poliakov A."/>
            <person name="Robbens S."/>
            <person name="Schmutz J."/>
            <person name="Toulza E."/>
            <person name="Wyss T."/>
            <person name="Zelensky A."/>
            <person name="Zhou K."/>
            <person name="Armbrust E.V."/>
            <person name="Bhattacharya D."/>
            <person name="Goodenough U.W."/>
            <person name="Van de Peer Y."/>
            <person name="Grigoriev I.V."/>
        </authorList>
    </citation>
    <scope>NUCLEOTIDE SEQUENCE [LARGE SCALE GENOMIC DNA]</scope>
    <source>
        <strain evidence="2 3">CCMP1545</strain>
    </source>
</reference>
<dbReference type="RefSeq" id="XP_003062046.1">
    <property type="nucleotide sequence ID" value="XM_003062000.1"/>
</dbReference>
<feature type="compositionally biased region" description="Basic and acidic residues" evidence="1">
    <location>
        <begin position="119"/>
        <end position="132"/>
    </location>
</feature>
<dbReference type="EMBL" id="GG663745">
    <property type="protein sequence ID" value="EEH53758.1"/>
    <property type="molecule type" value="Genomic_DNA"/>
</dbReference>
<evidence type="ECO:0000313" key="2">
    <source>
        <dbReference type="EMBL" id="EEH53758.1"/>
    </source>
</evidence>
<dbReference type="AlphaFoldDB" id="C1N284"/>
<dbReference type="OrthoDB" id="10649170at2759"/>
<dbReference type="GeneID" id="9687686"/>
<gene>
    <name evidence="2" type="ORF">MICPUCDRAFT_51885</name>
</gene>
<feature type="compositionally biased region" description="Acidic residues" evidence="1">
    <location>
        <begin position="104"/>
        <end position="118"/>
    </location>
</feature>
<feature type="region of interest" description="Disordered" evidence="1">
    <location>
        <begin position="162"/>
        <end position="204"/>
    </location>
</feature>
<feature type="compositionally biased region" description="Basic and acidic residues" evidence="1">
    <location>
        <begin position="237"/>
        <end position="273"/>
    </location>
</feature>
<evidence type="ECO:0000313" key="3">
    <source>
        <dbReference type="Proteomes" id="UP000001876"/>
    </source>
</evidence>
<accession>C1N284</accession>